<comment type="caution">
    <text evidence="1">The sequence shown here is derived from an EMBL/GenBank/DDBJ whole genome shotgun (WGS) entry which is preliminary data.</text>
</comment>
<keyword evidence="2" id="KW-1185">Reference proteome</keyword>
<proteinExistence type="predicted"/>
<gene>
    <name evidence="1" type="ORF">DEA37_0005709</name>
</gene>
<dbReference type="EMBL" id="QNGE01000731">
    <property type="protein sequence ID" value="KAA3679462.1"/>
    <property type="molecule type" value="Genomic_DNA"/>
</dbReference>
<sequence length="43" mass="4964">MTMLFATVPTVTSVRKPIPPLLLSRPRFRRLQQLAPTTVWVLM</sequence>
<reference evidence="1 2" key="1">
    <citation type="journal article" date="2019" name="Gigascience">
        <title>Whole-genome sequence of the oriental lung fluke Paragonimus westermani.</title>
        <authorList>
            <person name="Oey H."/>
            <person name="Zakrzewski M."/>
            <person name="Narain K."/>
            <person name="Devi K.R."/>
            <person name="Agatsuma T."/>
            <person name="Nawaratna S."/>
            <person name="Gobert G.N."/>
            <person name="Jones M.K."/>
            <person name="Ragan M.A."/>
            <person name="McManus D.P."/>
            <person name="Krause L."/>
        </authorList>
    </citation>
    <scope>NUCLEOTIDE SEQUENCE [LARGE SCALE GENOMIC DNA]</scope>
    <source>
        <strain evidence="1 2">IND2009</strain>
    </source>
</reference>
<name>A0A5J4NVY3_9TREM</name>
<dbReference type="Proteomes" id="UP000324629">
    <property type="component" value="Unassembled WGS sequence"/>
</dbReference>
<dbReference type="AlphaFoldDB" id="A0A5J4NVY3"/>
<accession>A0A5J4NVY3</accession>
<evidence type="ECO:0000313" key="2">
    <source>
        <dbReference type="Proteomes" id="UP000324629"/>
    </source>
</evidence>
<organism evidence="1 2">
    <name type="scientific">Paragonimus westermani</name>
    <dbReference type="NCBI Taxonomy" id="34504"/>
    <lineage>
        <taxon>Eukaryota</taxon>
        <taxon>Metazoa</taxon>
        <taxon>Spiralia</taxon>
        <taxon>Lophotrochozoa</taxon>
        <taxon>Platyhelminthes</taxon>
        <taxon>Trematoda</taxon>
        <taxon>Digenea</taxon>
        <taxon>Plagiorchiida</taxon>
        <taxon>Troglotremata</taxon>
        <taxon>Troglotrematidae</taxon>
        <taxon>Paragonimus</taxon>
    </lineage>
</organism>
<protein>
    <submittedName>
        <fullName evidence="1">Uncharacterized protein</fullName>
    </submittedName>
</protein>
<evidence type="ECO:0000313" key="1">
    <source>
        <dbReference type="EMBL" id="KAA3679462.1"/>
    </source>
</evidence>